<dbReference type="Proteomes" id="UP001568358">
    <property type="component" value="Unassembled WGS sequence"/>
</dbReference>
<organism evidence="1 2">
    <name type="scientific">Halodesulfovibrio aestuarii</name>
    <dbReference type="NCBI Taxonomy" id="126333"/>
    <lineage>
        <taxon>Bacteria</taxon>
        <taxon>Pseudomonadati</taxon>
        <taxon>Thermodesulfobacteriota</taxon>
        <taxon>Desulfovibrionia</taxon>
        <taxon>Desulfovibrionales</taxon>
        <taxon>Desulfovibrionaceae</taxon>
        <taxon>Halodesulfovibrio</taxon>
    </lineage>
</organism>
<accession>A0ABV4JTP8</accession>
<dbReference type="InterPro" id="IPR009228">
    <property type="entry name" value="Capsid_scaffold_GpO"/>
</dbReference>
<reference evidence="1 2" key="1">
    <citation type="submission" date="2024-07" db="EMBL/GenBank/DDBJ databases">
        <title>Active virus-host system and metabolic interactions in a Lokiarchaeon culture.</title>
        <authorList>
            <person name="Ponce Toledo R.I."/>
            <person name="Rodrigues Oliveira T."/>
            <person name="Schleper C."/>
        </authorList>
    </citation>
    <scope>NUCLEOTIDE SEQUENCE [LARGE SCALE GENOMIC DNA]</scope>
    <source>
        <strain evidence="1 2">B35</strain>
    </source>
</reference>
<comment type="caution">
    <text evidence="1">The sequence shown here is derived from an EMBL/GenBank/DDBJ whole genome shotgun (WGS) entry which is preliminary data.</text>
</comment>
<dbReference type="RefSeq" id="WP_371150294.1">
    <property type="nucleotide sequence ID" value="NZ_JBFSOO010000004.1"/>
</dbReference>
<name>A0ABV4JTP8_9BACT</name>
<dbReference type="EMBL" id="JBFSOO010000004">
    <property type="protein sequence ID" value="MEZ6853140.1"/>
    <property type="molecule type" value="Genomic_DNA"/>
</dbReference>
<keyword evidence="2" id="KW-1185">Reference proteome</keyword>
<evidence type="ECO:0000313" key="2">
    <source>
        <dbReference type="Proteomes" id="UP001568358"/>
    </source>
</evidence>
<gene>
    <name evidence="1" type="ORF">AB2Z07_06335</name>
</gene>
<dbReference type="Pfam" id="PF05929">
    <property type="entry name" value="Phage_GPO"/>
    <property type="match status" value="1"/>
</dbReference>
<sequence length="284" mass="31100">MLYTEFIKVAQSGATIDGREIAPQDLRDIAESYSPSTYEAVIWPEHERFFGNHGTVAAVEARENGELVELYAKFKPGWRFLEKNKEGQKLYSSIEIWDNFGNSGKAYLAGIAITDTPASLGTEQIRLFTAQRTKHSQQTGQFYSGVELPSFFAAAAQPDEQKPEAYSLFQRLGAALFGSNHNEPETEEESMTQEQFNQLLSALTDTKAAVDGLAGNFNSQQAQPEPEPAKAEPENNFSAQLEPLVGSMNKLAEQFGAMAQRMEGAAYSTSVPENANPASGNALI</sequence>
<protein>
    <submittedName>
        <fullName evidence="1">GPO family capsid scaffolding protein</fullName>
    </submittedName>
</protein>
<evidence type="ECO:0000313" key="1">
    <source>
        <dbReference type="EMBL" id="MEZ6853140.1"/>
    </source>
</evidence>
<proteinExistence type="predicted"/>